<dbReference type="InterPro" id="IPR036291">
    <property type="entry name" value="NAD(P)-bd_dom_sf"/>
</dbReference>
<dbReference type="PANTHER" id="PTHR44196:SF1">
    <property type="entry name" value="DEHYDROGENASE_REDUCTASE SDR FAMILY MEMBER 7B"/>
    <property type="match status" value="1"/>
</dbReference>
<evidence type="ECO:0000313" key="4">
    <source>
        <dbReference type="EMBL" id="SFT24313.1"/>
    </source>
</evidence>
<dbReference type="SUPFAM" id="SSF51735">
    <property type="entry name" value="NAD(P)-binding Rossmann-fold domains"/>
    <property type="match status" value="1"/>
</dbReference>
<evidence type="ECO:0000256" key="2">
    <source>
        <dbReference type="ARBA" id="ARBA00023002"/>
    </source>
</evidence>
<keyword evidence="2" id="KW-0560">Oxidoreductase</keyword>
<accession>A0A1I6WE94</accession>
<proteinExistence type="inferred from homology"/>
<comment type="similarity">
    <text evidence="1 3">Belongs to the short-chain dehydrogenases/reductases (SDR) family.</text>
</comment>
<dbReference type="PANTHER" id="PTHR44196">
    <property type="entry name" value="DEHYDROGENASE/REDUCTASE SDR FAMILY MEMBER 7B"/>
    <property type="match status" value="1"/>
</dbReference>
<dbReference type="Proteomes" id="UP000182827">
    <property type="component" value="Unassembled WGS sequence"/>
</dbReference>
<dbReference type="GO" id="GO:0016020">
    <property type="term" value="C:membrane"/>
    <property type="evidence" value="ECO:0007669"/>
    <property type="project" value="TreeGrafter"/>
</dbReference>
<dbReference type="InterPro" id="IPR002347">
    <property type="entry name" value="SDR_fam"/>
</dbReference>
<dbReference type="GO" id="GO:0016491">
    <property type="term" value="F:oxidoreductase activity"/>
    <property type="evidence" value="ECO:0007669"/>
    <property type="project" value="UniProtKB-KW"/>
</dbReference>
<organism evidence="4 5">
    <name type="scientific">Acinetobacter bohemicus</name>
    <dbReference type="NCBI Taxonomy" id="1435036"/>
    <lineage>
        <taxon>Bacteria</taxon>
        <taxon>Pseudomonadati</taxon>
        <taxon>Pseudomonadota</taxon>
        <taxon>Gammaproteobacteria</taxon>
        <taxon>Moraxellales</taxon>
        <taxon>Moraxellaceae</taxon>
        <taxon>Acinetobacter</taxon>
    </lineage>
</organism>
<dbReference type="PRINTS" id="PR00080">
    <property type="entry name" value="SDRFAMILY"/>
</dbReference>
<reference evidence="5" key="1">
    <citation type="submission" date="2016-10" db="EMBL/GenBank/DDBJ databases">
        <authorList>
            <person name="Varghese N."/>
            <person name="Submissions S."/>
        </authorList>
    </citation>
    <scope>NUCLEOTIDE SEQUENCE [LARGE SCALE GENOMIC DNA]</scope>
    <source>
        <strain evidence="5">ANC 5076</strain>
    </source>
</reference>
<dbReference type="Pfam" id="PF00106">
    <property type="entry name" value="adh_short"/>
    <property type="match status" value="1"/>
</dbReference>
<dbReference type="EMBL" id="FOZU01000057">
    <property type="protein sequence ID" value="SFT24313.1"/>
    <property type="molecule type" value="Genomic_DNA"/>
</dbReference>
<dbReference type="PRINTS" id="PR00081">
    <property type="entry name" value="GDHRDH"/>
</dbReference>
<dbReference type="AlphaFoldDB" id="A0A1I6WE94"/>
<protein>
    <submittedName>
        <fullName evidence="4">Short-chain dehydrogenase</fullName>
    </submittedName>
</protein>
<dbReference type="NCBIfam" id="NF006565">
    <property type="entry name" value="PRK09072.1"/>
    <property type="match status" value="1"/>
</dbReference>
<dbReference type="CDD" id="cd05233">
    <property type="entry name" value="SDR_c"/>
    <property type="match status" value="1"/>
</dbReference>
<evidence type="ECO:0000256" key="3">
    <source>
        <dbReference type="RuleBase" id="RU000363"/>
    </source>
</evidence>
<evidence type="ECO:0000313" key="5">
    <source>
        <dbReference type="Proteomes" id="UP000182827"/>
    </source>
</evidence>
<gene>
    <name evidence="4" type="ORF">SAMN05444586_10576</name>
</gene>
<evidence type="ECO:0000256" key="1">
    <source>
        <dbReference type="ARBA" id="ARBA00006484"/>
    </source>
</evidence>
<name>A0A1I6WE94_9GAMM</name>
<sequence>MSNLTAVIIGATGGIGQAIANTLAKKGINLVLAGRNEDMLKEMQANLAKDYPSIKLNYLCCDLSKPESRQHFIQVLTVLNIPINYYINNAGINDFALFSDQQDGMIEKMMMINVVYPLELIQNVIPLMSAVNPSQIINIGSTFGSIGYPGYVSYCASKFALRGATEALAREYCKTAVKFRYFSPRATNTAMNSPAVIQMNQQLGVKMDSPELVADELYHFLQSDQQSYQVGYPEKIFVKVNQLLPHIVSGSIEKNIYTIQHYAQLCNEK</sequence>
<dbReference type="Gene3D" id="3.40.50.720">
    <property type="entry name" value="NAD(P)-binding Rossmann-like Domain"/>
    <property type="match status" value="1"/>
</dbReference>
<keyword evidence="5" id="KW-1185">Reference proteome</keyword>
<dbReference type="RefSeq" id="WP_074947856.1">
    <property type="nucleotide sequence ID" value="NZ_FOZU01000057.1"/>
</dbReference>